<dbReference type="RefSeq" id="WP_074686080.1">
    <property type="nucleotide sequence ID" value="NZ_FNNF01000009.1"/>
</dbReference>
<dbReference type="AlphaFoldDB" id="A0A1H2SIC8"/>
<sequence length="99" mass="11570">MILTILLILWTIFLLIKYIFDSYQNKKLPRLLLVSPLILTVILYIGFYLYYSYLIFVKHQAISFTAEESALLTISPAIINLIVCLVIVLVFKRVMKKRS</sequence>
<keyword evidence="1" id="KW-0812">Transmembrane</keyword>
<evidence type="ECO:0000256" key="1">
    <source>
        <dbReference type="SAM" id="Phobius"/>
    </source>
</evidence>
<evidence type="ECO:0000313" key="3">
    <source>
        <dbReference type="Proteomes" id="UP000182429"/>
    </source>
</evidence>
<proteinExistence type="predicted"/>
<dbReference type="STRING" id="1630.SAMN05216514_11132"/>
<dbReference type="EMBL" id="FNNF01000009">
    <property type="protein sequence ID" value="SDW31360.1"/>
    <property type="molecule type" value="Genomic_DNA"/>
</dbReference>
<name>A0A1H2SIC8_9FIRM</name>
<feature type="transmembrane region" description="Helical" evidence="1">
    <location>
        <begin position="31"/>
        <end position="51"/>
    </location>
</feature>
<keyword evidence="1" id="KW-0472">Membrane</keyword>
<keyword evidence="1" id="KW-1133">Transmembrane helix</keyword>
<feature type="transmembrane region" description="Helical" evidence="1">
    <location>
        <begin position="6"/>
        <end position="24"/>
    </location>
</feature>
<dbReference type="Proteomes" id="UP000182429">
    <property type="component" value="Unassembled WGS sequence"/>
</dbReference>
<gene>
    <name evidence="2" type="ORF">SAMN04487759_10978</name>
</gene>
<feature type="transmembrane region" description="Helical" evidence="1">
    <location>
        <begin position="71"/>
        <end position="91"/>
    </location>
</feature>
<protein>
    <submittedName>
        <fullName evidence="2">Uncharacterized protein</fullName>
    </submittedName>
</protein>
<accession>A0A1H2SIC8</accession>
<organism evidence="2 3">
    <name type="scientific">Kandleria vitulina</name>
    <dbReference type="NCBI Taxonomy" id="1630"/>
    <lineage>
        <taxon>Bacteria</taxon>
        <taxon>Bacillati</taxon>
        <taxon>Bacillota</taxon>
        <taxon>Erysipelotrichia</taxon>
        <taxon>Erysipelotrichales</taxon>
        <taxon>Coprobacillaceae</taxon>
        <taxon>Kandleria</taxon>
    </lineage>
</organism>
<evidence type="ECO:0000313" key="2">
    <source>
        <dbReference type="EMBL" id="SDW31360.1"/>
    </source>
</evidence>
<reference evidence="2 3" key="1">
    <citation type="submission" date="2016-10" db="EMBL/GenBank/DDBJ databases">
        <authorList>
            <person name="de Groot N.N."/>
        </authorList>
    </citation>
    <scope>NUCLEOTIDE SEQUENCE [LARGE SCALE GENOMIC DNA]</scope>
    <source>
        <strain evidence="2 3">S3b</strain>
    </source>
</reference>